<proteinExistence type="predicted"/>
<dbReference type="AlphaFoldDB" id="Q7LZS3"/>
<organism evidence="1">
    <name type="scientific">Xenopus laevis</name>
    <name type="common">African clawed frog</name>
    <dbReference type="NCBI Taxonomy" id="8355"/>
    <lineage>
        <taxon>Eukaryota</taxon>
        <taxon>Metazoa</taxon>
        <taxon>Chordata</taxon>
        <taxon>Craniata</taxon>
        <taxon>Vertebrata</taxon>
        <taxon>Euteleostomi</taxon>
        <taxon>Amphibia</taxon>
        <taxon>Batrachia</taxon>
        <taxon>Anura</taxon>
        <taxon>Pipoidea</taxon>
        <taxon>Pipidae</taxon>
        <taxon>Xenopodinae</taxon>
        <taxon>Xenopus</taxon>
        <taxon>Xenopus</taxon>
    </lineage>
</organism>
<dbReference type="PIR" id="S54270">
    <property type="entry name" value="S54270"/>
</dbReference>
<protein>
    <submittedName>
        <fullName evidence="1">GATA-2 protein</fullName>
    </submittedName>
</protein>
<reference evidence="1" key="1">
    <citation type="journal article" date="1995" name="EMBO J.">
        <title>Nuclear translocation of a maternal CCAAT factor at the start of gastrulation activates Xenopus GATA-2 transcription.</title>
        <authorList>
            <person name="Brewer A.C."/>
            <person name="Guille M.J."/>
            <person name="Fear D.J."/>
            <person name="Partington G.A."/>
            <person name="Patient R.K."/>
        </authorList>
    </citation>
    <scope>NUCLEOTIDE SEQUENCE</scope>
</reference>
<accession>Q7LZS3</accession>
<sequence length="18" mass="2106">QAHLTSCSRERRAALHNR</sequence>
<evidence type="ECO:0000313" key="1">
    <source>
        <dbReference type="PIR" id="S54270"/>
    </source>
</evidence>
<name>Q7LZS3_XENLA</name>